<keyword evidence="1" id="KW-0175">Coiled coil</keyword>
<protein>
    <recommendedName>
        <fullName evidence="5">Nuclear segregation protein Bfr1</fullName>
    </recommendedName>
</protein>
<reference evidence="3" key="1">
    <citation type="submission" date="2024-02" db="EMBL/GenBank/DDBJ databases">
        <authorList>
            <consortium name="ELIXIR-Norway"/>
            <consortium name="Elixir Norway"/>
        </authorList>
    </citation>
    <scope>NUCLEOTIDE SEQUENCE</scope>
</reference>
<organism evidence="3 4">
    <name type="scientific">Sphagnum troendelagicum</name>
    <dbReference type="NCBI Taxonomy" id="128251"/>
    <lineage>
        <taxon>Eukaryota</taxon>
        <taxon>Viridiplantae</taxon>
        <taxon>Streptophyta</taxon>
        <taxon>Embryophyta</taxon>
        <taxon>Bryophyta</taxon>
        <taxon>Sphagnophytina</taxon>
        <taxon>Sphagnopsida</taxon>
        <taxon>Sphagnales</taxon>
        <taxon>Sphagnaceae</taxon>
        <taxon>Sphagnum</taxon>
    </lineage>
</organism>
<dbReference type="PANTHER" id="PTHR31027:SF2">
    <property type="entry name" value="LEBERCILIN DOMAIN-CONTAINING PROTEIN"/>
    <property type="match status" value="1"/>
</dbReference>
<gene>
    <name evidence="3" type="ORF">CSSPTR1EN2_LOCUS5328</name>
</gene>
<evidence type="ECO:0000313" key="3">
    <source>
        <dbReference type="EMBL" id="CAK9200221.1"/>
    </source>
</evidence>
<evidence type="ECO:0008006" key="5">
    <source>
        <dbReference type="Google" id="ProtNLM"/>
    </source>
</evidence>
<evidence type="ECO:0000256" key="1">
    <source>
        <dbReference type="SAM" id="Coils"/>
    </source>
</evidence>
<sequence>MTMVGVIETVAVQLEAAPAPEKNIAAPNRRVKRLERPNRATLDEQIIKLYSQVDAAKIRVHEINTILDRKQQNKHFTSPEHLDARSQLSDLSATFRGVLESKKALREELEIADKERERRRGEAWALRDKLPYVRVEQIDEEIKKLEYRLSHTSLTLQEEKKVLQQIKDLTKSRDFVKDYTNQMENMSQDEGSRSALVEKIKEKDQLLNSLKDQEQQQRQILADIREKEASQTVDILALIDERNSAFEKMKALRYEVKELRAEFRTKEDEFWEREREWKEQRAVERKLAYEKREAERRERDEVRKQRELQNFVEPYTDEIILCDQLSSYLQKYSHTPEETPAPSQKAEILAPKGVGDVIQCKKNRNDEELEGWFAGYGVKGKGKGKKGRAAQAPKGREKERISLSLDALTSFEKVALSPPTVIGDAAKSIEDLKAKKENFLKLQRTAREAREDGIEVESKKAPMNGNSSRDNPEMEDIDVETESKEVKNVLNGELGEVDAASAYLSADLEQEKSEISENAVGVPAEILETAEVEDSTQDTQKLFETASVHPVH</sequence>
<proteinExistence type="predicted"/>
<dbReference type="PANTHER" id="PTHR31027">
    <property type="entry name" value="NUCLEAR SEGREGATION PROTEIN BFR1"/>
    <property type="match status" value="1"/>
</dbReference>
<dbReference type="Proteomes" id="UP001497512">
    <property type="component" value="Chromosome 12"/>
</dbReference>
<dbReference type="EMBL" id="OZ019904">
    <property type="protein sequence ID" value="CAK9200221.1"/>
    <property type="molecule type" value="Genomic_DNA"/>
</dbReference>
<evidence type="ECO:0000313" key="4">
    <source>
        <dbReference type="Proteomes" id="UP001497512"/>
    </source>
</evidence>
<evidence type="ECO:0000256" key="2">
    <source>
        <dbReference type="SAM" id="MobiDB-lite"/>
    </source>
</evidence>
<feature type="region of interest" description="Disordered" evidence="2">
    <location>
        <begin position="450"/>
        <end position="475"/>
    </location>
</feature>
<feature type="region of interest" description="Disordered" evidence="2">
    <location>
        <begin position="530"/>
        <end position="552"/>
    </location>
</feature>
<name>A0ABP0TN58_9BRYO</name>
<feature type="coiled-coil region" evidence="1">
    <location>
        <begin position="193"/>
        <end position="305"/>
    </location>
</feature>
<feature type="compositionally biased region" description="Basic and acidic residues" evidence="2">
    <location>
        <begin position="450"/>
        <end position="460"/>
    </location>
</feature>
<dbReference type="InterPro" id="IPR039604">
    <property type="entry name" value="Bfr1"/>
</dbReference>
<keyword evidence="4" id="KW-1185">Reference proteome</keyword>
<accession>A0ABP0TN58</accession>